<dbReference type="InterPro" id="IPR009057">
    <property type="entry name" value="Homeodomain-like_sf"/>
</dbReference>
<dbReference type="PANTHER" id="PTHR30055">
    <property type="entry name" value="HTH-TYPE TRANSCRIPTIONAL REGULATOR RUTR"/>
    <property type="match status" value="1"/>
</dbReference>
<proteinExistence type="predicted"/>
<evidence type="ECO:0000256" key="3">
    <source>
        <dbReference type="ARBA" id="ARBA00023163"/>
    </source>
</evidence>
<keyword evidence="1" id="KW-0805">Transcription regulation</keyword>
<dbReference type="Pfam" id="PF13305">
    <property type="entry name" value="TetR_C_33"/>
    <property type="match status" value="1"/>
</dbReference>
<evidence type="ECO:0000313" key="6">
    <source>
        <dbReference type="EMBL" id="UGS34069.1"/>
    </source>
</evidence>
<dbReference type="Gene3D" id="1.10.10.60">
    <property type="entry name" value="Homeodomain-like"/>
    <property type="match status" value="1"/>
</dbReference>
<keyword evidence="2 4" id="KW-0238">DNA-binding</keyword>
<dbReference type="KEGG" id="sbae:DSM104329_00440"/>
<keyword evidence="7" id="KW-1185">Reference proteome</keyword>
<evidence type="ECO:0000259" key="5">
    <source>
        <dbReference type="PROSITE" id="PS50977"/>
    </source>
</evidence>
<dbReference type="Proteomes" id="UP001162834">
    <property type="component" value="Chromosome"/>
</dbReference>
<dbReference type="InterPro" id="IPR036271">
    <property type="entry name" value="Tet_transcr_reg_TetR-rel_C_sf"/>
</dbReference>
<gene>
    <name evidence="6" type="ORF">DSM104329_00440</name>
</gene>
<dbReference type="Gene3D" id="1.10.357.10">
    <property type="entry name" value="Tetracycline Repressor, domain 2"/>
    <property type="match status" value="1"/>
</dbReference>
<dbReference type="InterPro" id="IPR001647">
    <property type="entry name" value="HTH_TetR"/>
</dbReference>
<dbReference type="InterPro" id="IPR025996">
    <property type="entry name" value="MT1864/Rv1816-like_C"/>
</dbReference>
<dbReference type="SUPFAM" id="SSF46689">
    <property type="entry name" value="Homeodomain-like"/>
    <property type="match status" value="1"/>
</dbReference>
<reference evidence="6" key="1">
    <citation type="journal article" date="2022" name="Int. J. Syst. Evol. Microbiol.">
        <title>Pseudomonas aegrilactucae sp. nov. and Pseudomonas morbosilactucae sp. nov., pathogens causing bacterial rot of lettuce in Japan.</title>
        <authorList>
            <person name="Sawada H."/>
            <person name="Fujikawa T."/>
            <person name="Satou M."/>
        </authorList>
    </citation>
    <scope>NUCLEOTIDE SEQUENCE</scope>
    <source>
        <strain evidence="6">0166_1</strain>
    </source>
</reference>
<dbReference type="EMBL" id="CP087164">
    <property type="protein sequence ID" value="UGS34069.1"/>
    <property type="molecule type" value="Genomic_DNA"/>
</dbReference>
<evidence type="ECO:0000256" key="2">
    <source>
        <dbReference type="ARBA" id="ARBA00023125"/>
    </source>
</evidence>
<sequence length="187" mass="18876">MARQGLDRARVVAAATAIADADGLDALTLARVAGELGVRTPSLYNHVGGLDDLRRGVALAGLADLTAALRAAAVGRSGADALRAAAGAYRAYAAEHPGRYAAAAVAAPRPGDDEYAAAGAEIVGVLTAVLGAWDLRDDDAVHAVRALRSALHGFVSLEAGGGFGLDVDVDESFRRLVDALAAGLPAR</sequence>
<dbReference type="InterPro" id="IPR050109">
    <property type="entry name" value="HTH-type_TetR-like_transc_reg"/>
</dbReference>
<dbReference type="AlphaFoldDB" id="A0A9E6XT59"/>
<evidence type="ECO:0000313" key="7">
    <source>
        <dbReference type="Proteomes" id="UP001162834"/>
    </source>
</evidence>
<protein>
    <recommendedName>
        <fullName evidence="5">HTH tetR-type domain-containing protein</fullName>
    </recommendedName>
</protein>
<name>A0A9E6XT59_9ACTN</name>
<evidence type="ECO:0000256" key="4">
    <source>
        <dbReference type="PROSITE-ProRule" id="PRU00335"/>
    </source>
</evidence>
<dbReference type="RefSeq" id="WP_259313758.1">
    <property type="nucleotide sequence ID" value="NZ_CP087164.1"/>
</dbReference>
<dbReference type="PROSITE" id="PS50977">
    <property type="entry name" value="HTH_TETR_2"/>
    <property type="match status" value="1"/>
</dbReference>
<dbReference type="GO" id="GO:0000976">
    <property type="term" value="F:transcription cis-regulatory region binding"/>
    <property type="evidence" value="ECO:0007669"/>
    <property type="project" value="TreeGrafter"/>
</dbReference>
<dbReference type="GO" id="GO:0003700">
    <property type="term" value="F:DNA-binding transcription factor activity"/>
    <property type="evidence" value="ECO:0007669"/>
    <property type="project" value="TreeGrafter"/>
</dbReference>
<evidence type="ECO:0000256" key="1">
    <source>
        <dbReference type="ARBA" id="ARBA00023015"/>
    </source>
</evidence>
<feature type="DNA-binding region" description="H-T-H motif" evidence="4">
    <location>
        <begin position="28"/>
        <end position="47"/>
    </location>
</feature>
<keyword evidence="3" id="KW-0804">Transcription</keyword>
<dbReference type="SUPFAM" id="SSF48498">
    <property type="entry name" value="Tetracyclin repressor-like, C-terminal domain"/>
    <property type="match status" value="1"/>
</dbReference>
<feature type="domain" description="HTH tetR-type" evidence="5">
    <location>
        <begin position="5"/>
        <end position="65"/>
    </location>
</feature>
<accession>A0A9E6XT59</accession>
<organism evidence="6 7">
    <name type="scientific">Capillimicrobium parvum</name>
    <dbReference type="NCBI Taxonomy" id="2884022"/>
    <lineage>
        <taxon>Bacteria</taxon>
        <taxon>Bacillati</taxon>
        <taxon>Actinomycetota</taxon>
        <taxon>Thermoleophilia</taxon>
        <taxon>Solirubrobacterales</taxon>
        <taxon>Capillimicrobiaceae</taxon>
        <taxon>Capillimicrobium</taxon>
    </lineage>
</organism>
<dbReference type="PANTHER" id="PTHR30055:SF239">
    <property type="entry name" value="TRANSCRIPTIONAL REGULATORY PROTEIN"/>
    <property type="match status" value="1"/>
</dbReference>